<evidence type="ECO:0000256" key="1">
    <source>
        <dbReference type="SAM" id="MobiDB-lite"/>
    </source>
</evidence>
<reference evidence="3" key="1">
    <citation type="submission" date="2023-04" db="EMBL/GenBank/DDBJ databases">
        <authorList>
            <person name="Vijverberg K."/>
            <person name="Xiong W."/>
            <person name="Schranz E."/>
        </authorList>
    </citation>
    <scope>NUCLEOTIDE SEQUENCE</scope>
</reference>
<proteinExistence type="predicted"/>
<gene>
    <name evidence="3" type="ORF">LSALG_LOCUS29513</name>
</gene>
<dbReference type="Proteomes" id="UP001177003">
    <property type="component" value="Chromosome 6"/>
</dbReference>
<name>A0AA35ZD02_LACSI</name>
<feature type="region of interest" description="Disordered" evidence="1">
    <location>
        <begin position="1"/>
        <end position="114"/>
    </location>
</feature>
<feature type="compositionally biased region" description="Basic and acidic residues" evidence="1">
    <location>
        <begin position="89"/>
        <end position="109"/>
    </location>
</feature>
<dbReference type="PANTHER" id="PTHR14212:SF0">
    <property type="entry name" value="U4_U6 SMALL NUCLEAR RIBONUCLEOPROTEIN PRP3"/>
    <property type="match status" value="1"/>
</dbReference>
<feature type="domain" description="Pre-mRNA-splicing factor 3" evidence="2">
    <location>
        <begin position="223"/>
        <end position="346"/>
    </location>
</feature>
<dbReference type="GO" id="GO:0046540">
    <property type="term" value="C:U4/U6 x U5 tri-snRNP complex"/>
    <property type="evidence" value="ECO:0007669"/>
    <property type="project" value="InterPro"/>
</dbReference>
<evidence type="ECO:0000259" key="2">
    <source>
        <dbReference type="Pfam" id="PF08572"/>
    </source>
</evidence>
<organism evidence="3 4">
    <name type="scientific">Lactuca saligna</name>
    <name type="common">Willowleaf lettuce</name>
    <dbReference type="NCBI Taxonomy" id="75948"/>
    <lineage>
        <taxon>Eukaryota</taxon>
        <taxon>Viridiplantae</taxon>
        <taxon>Streptophyta</taxon>
        <taxon>Embryophyta</taxon>
        <taxon>Tracheophyta</taxon>
        <taxon>Spermatophyta</taxon>
        <taxon>Magnoliopsida</taxon>
        <taxon>eudicotyledons</taxon>
        <taxon>Gunneridae</taxon>
        <taxon>Pentapetalae</taxon>
        <taxon>asterids</taxon>
        <taxon>campanulids</taxon>
        <taxon>Asterales</taxon>
        <taxon>Asteraceae</taxon>
        <taxon>Cichorioideae</taxon>
        <taxon>Cichorieae</taxon>
        <taxon>Lactucinae</taxon>
        <taxon>Lactuca</taxon>
    </lineage>
</organism>
<protein>
    <recommendedName>
        <fullName evidence="2">Pre-mRNA-splicing factor 3 domain-containing protein</fullName>
    </recommendedName>
</protein>
<evidence type="ECO:0000313" key="4">
    <source>
        <dbReference type="Proteomes" id="UP001177003"/>
    </source>
</evidence>
<dbReference type="GO" id="GO:0000398">
    <property type="term" value="P:mRNA splicing, via spliceosome"/>
    <property type="evidence" value="ECO:0007669"/>
    <property type="project" value="InterPro"/>
</dbReference>
<evidence type="ECO:0000313" key="3">
    <source>
        <dbReference type="EMBL" id="CAI9290316.1"/>
    </source>
</evidence>
<dbReference type="InterPro" id="IPR013881">
    <property type="entry name" value="Pre-mRNA_splic_Prp3_dom"/>
</dbReference>
<keyword evidence="4" id="KW-1185">Reference proteome</keyword>
<dbReference type="Pfam" id="PF08572">
    <property type="entry name" value="PRP3"/>
    <property type="match status" value="1"/>
</dbReference>
<dbReference type="EMBL" id="OX465082">
    <property type="protein sequence ID" value="CAI9290316.1"/>
    <property type="molecule type" value="Genomic_DNA"/>
</dbReference>
<feature type="compositionally biased region" description="Pro residues" evidence="1">
    <location>
        <begin position="156"/>
        <end position="166"/>
    </location>
</feature>
<dbReference type="PANTHER" id="PTHR14212">
    <property type="entry name" value="U4/U6-ASSOCIATED RNA SPLICING FACTOR-RELATED"/>
    <property type="match status" value="1"/>
</dbReference>
<sequence>MLKEMERSSPKHRDKDSSKDYKHQSSKHADDHHLSKHDKNSDTNGDDRWAPEKCDGGEDQMKRERSYNRELREKSVDNRWRHNHKRKDRGVESDEDDKRTDGSSTDDVKSGGISLDALLKAKATLLKRKEVAEKMKKIPMLNKGADSARDGLKPPSSSPIPPPPPQSATAGGLPQLEEFTAPKFEAVKRAQELAAIKVNINKQKKKDAFQILKRELEVDPHKNPHFDWRMGIDKTKLLRPKRTTFQFVEGGKWTKEAEIIKFKSKFGESQARELKAKQAHLIPDVEWWDVSVLDILKKEKITSYMEHPRPIEPPFKEAPPPPQPLKLTKKERKKLRTQRRLANEKSGKK</sequence>
<feature type="compositionally biased region" description="Basic residues" evidence="1">
    <location>
        <begin position="327"/>
        <end position="339"/>
    </location>
</feature>
<feature type="compositionally biased region" description="Basic and acidic residues" evidence="1">
    <location>
        <begin position="1"/>
        <end position="80"/>
    </location>
</feature>
<dbReference type="AlphaFoldDB" id="A0AA35ZD02"/>
<feature type="region of interest" description="Disordered" evidence="1">
    <location>
        <begin position="132"/>
        <end position="172"/>
    </location>
</feature>
<feature type="region of interest" description="Disordered" evidence="1">
    <location>
        <begin position="307"/>
        <end position="349"/>
    </location>
</feature>
<feature type="compositionally biased region" description="Pro residues" evidence="1">
    <location>
        <begin position="311"/>
        <end position="324"/>
    </location>
</feature>
<accession>A0AA35ZD02</accession>
<dbReference type="InterPro" id="IPR027104">
    <property type="entry name" value="Prp3"/>
</dbReference>